<reference evidence="10" key="2">
    <citation type="journal article" date="2022" name="Microbiol. Resour. Announc.">
        <title>Metagenome Sequencing to Explore Phylogenomics of Terrestrial Cyanobacteria.</title>
        <authorList>
            <person name="Ward R.D."/>
            <person name="Stajich J.E."/>
            <person name="Johansen J.R."/>
            <person name="Huntemann M."/>
            <person name="Clum A."/>
            <person name="Foster B."/>
            <person name="Foster B."/>
            <person name="Roux S."/>
            <person name="Palaniappan K."/>
            <person name="Varghese N."/>
            <person name="Mukherjee S."/>
            <person name="Reddy T.B.K."/>
            <person name="Daum C."/>
            <person name="Copeland A."/>
            <person name="Chen I.A."/>
            <person name="Ivanova N.N."/>
            <person name="Kyrpides N.C."/>
            <person name="Shapiro N."/>
            <person name="Eloe-Fadrosh E.A."/>
            <person name="Pietrasiak N."/>
        </authorList>
    </citation>
    <scope>NUCLEOTIDE SEQUENCE</scope>
    <source>
        <strain evidence="10">HA4357-MV3</strain>
    </source>
</reference>
<evidence type="ECO:0000313" key="11">
    <source>
        <dbReference type="Proteomes" id="UP000813215"/>
    </source>
</evidence>
<dbReference type="InterPro" id="IPR023408">
    <property type="entry name" value="MscS_beta-dom_sf"/>
</dbReference>
<dbReference type="InterPro" id="IPR006685">
    <property type="entry name" value="MscS_channel_2nd"/>
</dbReference>
<dbReference type="SUPFAM" id="SSF50182">
    <property type="entry name" value="Sm-like ribonucleoproteins"/>
    <property type="match status" value="1"/>
</dbReference>
<evidence type="ECO:0000256" key="1">
    <source>
        <dbReference type="ARBA" id="ARBA00004651"/>
    </source>
</evidence>
<dbReference type="Pfam" id="PF00924">
    <property type="entry name" value="MS_channel_2nd"/>
    <property type="match status" value="1"/>
</dbReference>
<dbReference type="InterPro" id="IPR011066">
    <property type="entry name" value="MscS_channel_C_sf"/>
</dbReference>
<dbReference type="InterPro" id="IPR010920">
    <property type="entry name" value="LSM_dom_sf"/>
</dbReference>
<keyword evidence="6 7" id="KW-0472">Membrane</keyword>
<feature type="transmembrane region" description="Helical" evidence="7">
    <location>
        <begin position="317"/>
        <end position="335"/>
    </location>
</feature>
<dbReference type="SUPFAM" id="SSF82689">
    <property type="entry name" value="Mechanosensitive channel protein MscS (YggB), C-terminal domain"/>
    <property type="match status" value="1"/>
</dbReference>
<dbReference type="Gene3D" id="2.30.30.60">
    <property type="match status" value="1"/>
</dbReference>
<keyword evidence="5 7" id="KW-1133">Transmembrane helix</keyword>
<dbReference type="InterPro" id="IPR049278">
    <property type="entry name" value="MS_channel_C"/>
</dbReference>
<dbReference type="PANTHER" id="PTHR30221">
    <property type="entry name" value="SMALL-CONDUCTANCE MECHANOSENSITIVE CHANNEL"/>
    <property type="match status" value="1"/>
</dbReference>
<feature type="domain" description="Mechanosensitive ion channel MscS C-terminal" evidence="9">
    <location>
        <begin position="442"/>
        <end position="523"/>
    </location>
</feature>
<dbReference type="Gene3D" id="3.30.70.100">
    <property type="match status" value="1"/>
</dbReference>
<evidence type="ECO:0000259" key="9">
    <source>
        <dbReference type="Pfam" id="PF21082"/>
    </source>
</evidence>
<feature type="transmembrane region" description="Helical" evidence="7">
    <location>
        <begin position="12"/>
        <end position="31"/>
    </location>
</feature>
<feature type="transmembrane region" description="Helical" evidence="7">
    <location>
        <begin position="155"/>
        <end position="181"/>
    </location>
</feature>
<evidence type="ECO:0000256" key="2">
    <source>
        <dbReference type="ARBA" id="ARBA00008017"/>
    </source>
</evidence>
<evidence type="ECO:0000259" key="8">
    <source>
        <dbReference type="Pfam" id="PF00924"/>
    </source>
</evidence>
<feature type="transmembrane region" description="Helical" evidence="7">
    <location>
        <begin position="271"/>
        <end position="296"/>
    </location>
</feature>
<protein>
    <submittedName>
        <fullName evidence="10">Mechanosensitive ion channel family protein</fullName>
    </submittedName>
</protein>
<gene>
    <name evidence="10" type="ORF">KME28_12635</name>
</gene>
<evidence type="ECO:0000256" key="4">
    <source>
        <dbReference type="ARBA" id="ARBA00022692"/>
    </source>
</evidence>
<name>A0A9E3H9L9_9NOST</name>
<dbReference type="InterPro" id="IPR045275">
    <property type="entry name" value="MscS_archaea/bacteria_type"/>
</dbReference>
<proteinExistence type="inferred from homology"/>
<keyword evidence="3" id="KW-1003">Cell membrane</keyword>
<comment type="subcellular location">
    <subcellularLocation>
        <location evidence="1">Cell membrane</location>
        <topology evidence="1">Multi-pass membrane protein</topology>
    </subcellularLocation>
</comment>
<evidence type="ECO:0000256" key="6">
    <source>
        <dbReference type="ARBA" id="ARBA00023136"/>
    </source>
</evidence>
<reference evidence="10" key="1">
    <citation type="submission" date="2021-05" db="EMBL/GenBank/DDBJ databases">
        <authorList>
            <person name="Pietrasiak N."/>
            <person name="Ward R."/>
            <person name="Stajich J.E."/>
            <person name="Kurbessoian T."/>
        </authorList>
    </citation>
    <scope>NUCLEOTIDE SEQUENCE</scope>
    <source>
        <strain evidence="10">HA4357-MV3</strain>
    </source>
</reference>
<feature type="transmembrane region" description="Helical" evidence="7">
    <location>
        <begin position="214"/>
        <end position="237"/>
    </location>
</feature>
<evidence type="ECO:0000313" key="10">
    <source>
        <dbReference type="EMBL" id="MBW4432546.1"/>
    </source>
</evidence>
<feature type="domain" description="Mechanosensitive ion channel MscS" evidence="8">
    <location>
        <begin position="363"/>
        <end position="428"/>
    </location>
</feature>
<evidence type="ECO:0000256" key="5">
    <source>
        <dbReference type="ARBA" id="ARBA00022989"/>
    </source>
</evidence>
<keyword evidence="4 7" id="KW-0812">Transmembrane</keyword>
<dbReference type="Proteomes" id="UP000813215">
    <property type="component" value="Unassembled WGS sequence"/>
</dbReference>
<accession>A0A9E3H9L9</accession>
<comment type="caution">
    <text evidence="10">The sequence shown here is derived from an EMBL/GenBank/DDBJ whole genome shotgun (WGS) entry which is preliminary data.</text>
</comment>
<evidence type="ECO:0000256" key="7">
    <source>
        <dbReference type="SAM" id="Phobius"/>
    </source>
</evidence>
<sequence>MLCNLVRRKNQPFLTVILSTIVALLIVINPLSAASQSPSPDDILINQAPIKLGDQTLFFIQDKFFSPSLNERAERISSRIQQVANNYAIPVDALRTSDVEAEATTIIYAQDVAILSVSDTDAKVVKLTRQALANQYLQIIKNAITQYREERSAIYLIRATILAFVSTIILIIMLCVLGNVMPHFYHWLDVLHERWIPNIRIQNFYLLSSQQISAILQGFVRIINLIFVMNLLFFYLYFVLSFFPQTKHLADNLFTSLTTLLLTVWKELLGYIPNLFIITLIILLTRYFLSFLKFIFQNIEGRTLSIQGFYPEWAEPTYQLLKFLTIALAAIIAFPNLPGSNSPAFQAIFIVIGALISLSSGKLFANIIASWLLLYARTFQIGDRLQVEDLMGFVEDKDLLVTRIRTLNNVLVSIPNSVLLSSKVTNYSMLLREKQTPIIVHTTVTLGYDAPWRTVHETLIAAALATTDILSQPYPFVWQTALNDFYVSYELRAYTNHPIILERIYSELHQNIQDKCNEANIEICSPHYSAIRDGNQTTIPSEYVSGDYTAPGIRVNPLLPLINLINPTSPSTNSQSSTERRASD</sequence>
<dbReference type="EMBL" id="JAHHHW010000087">
    <property type="protein sequence ID" value="MBW4432546.1"/>
    <property type="molecule type" value="Genomic_DNA"/>
</dbReference>
<dbReference type="PANTHER" id="PTHR30221:SF18">
    <property type="entry name" value="SLL0590 PROTEIN"/>
    <property type="match status" value="1"/>
</dbReference>
<dbReference type="GO" id="GO:0005886">
    <property type="term" value="C:plasma membrane"/>
    <property type="evidence" value="ECO:0007669"/>
    <property type="project" value="UniProtKB-SubCell"/>
</dbReference>
<comment type="similarity">
    <text evidence="2">Belongs to the MscS (TC 1.A.23) family.</text>
</comment>
<dbReference type="Pfam" id="PF21082">
    <property type="entry name" value="MS_channel_3rd"/>
    <property type="match status" value="1"/>
</dbReference>
<dbReference type="AlphaFoldDB" id="A0A9E3H9L9"/>
<dbReference type="GO" id="GO:0008381">
    <property type="term" value="F:mechanosensitive monoatomic ion channel activity"/>
    <property type="evidence" value="ECO:0007669"/>
    <property type="project" value="InterPro"/>
</dbReference>
<feature type="transmembrane region" description="Helical" evidence="7">
    <location>
        <begin position="347"/>
        <end position="374"/>
    </location>
</feature>
<evidence type="ECO:0000256" key="3">
    <source>
        <dbReference type="ARBA" id="ARBA00022475"/>
    </source>
</evidence>
<organism evidence="10 11">
    <name type="scientific">Pelatocladus maniniholoensis HA4357-MV3</name>
    <dbReference type="NCBI Taxonomy" id="1117104"/>
    <lineage>
        <taxon>Bacteria</taxon>
        <taxon>Bacillati</taxon>
        <taxon>Cyanobacteriota</taxon>
        <taxon>Cyanophyceae</taxon>
        <taxon>Nostocales</taxon>
        <taxon>Nostocaceae</taxon>
        <taxon>Pelatocladus</taxon>
    </lineage>
</organism>